<feature type="domain" description="Transposase DDE" evidence="1">
    <location>
        <begin position="116"/>
        <end position="244"/>
    </location>
</feature>
<proteinExistence type="predicted"/>
<sequence>MDWQSQLITVYLTTCDFFSQLSPTSFLKISPNSNPLFTDQEVVTIYIFGVLRKQKNTKSIFNFTKNFILNWFLHLPSYEGFLSRLNSLSKLFPELANFILKNNKFKIPEKKSQPFILIDSLPIMLTTGFLAHKCNTANDISSIGYCSSKDKFYYGLKLHLATLFQNKKLASPIDFKVTPAATHDLTAVKNDLLNFKHSQIFADRAYCDKSTKKNLSQINSKLYTPIKLSRSKKPFPVMKKFILNLLDLFGSPLKFFLTG</sequence>
<gene>
    <name evidence="2" type="ORF">DCC88_09840</name>
</gene>
<accession>A0A369KRR1</accession>
<dbReference type="Pfam" id="PF13612">
    <property type="entry name" value="DDE_Tnp_1_3"/>
    <property type="match status" value="1"/>
</dbReference>
<organism evidence="2 3">
    <name type="scientific">Spirobacillus cienkowskii</name>
    <dbReference type="NCBI Taxonomy" id="495820"/>
    <lineage>
        <taxon>Bacteria</taxon>
        <taxon>Pseudomonadati</taxon>
        <taxon>Bdellovibrionota</taxon>
        <taxon>Oligoflexia</taxon>
        <taxon>Silvanigrellales</taxon>
        <taxon>Spirobacillus</taxon>
    </lineage>
</organism>
<evidence type="ECO:0000313" key="3">
    <source>
        <dbReference type="Proteomes" id="UP000253934"/>
    </source>
</evidence>
<keyword evidence="3" id="KW-1185">Reference proteome</keyword>
<dbReference type="Proteomes" id="UP000253934">
    <property type="component" value="Unassembled WGS sequence"/>
</dbReference>
<reference evidence="2" key="1">
    <citation type="submission" date="2018-04" db="EMBL/GenBank/DDBJ databases">
        <title>Draft genome sequence of the Candidatus Spirobacillus cienkowskii, a pathogen of freshwater Daphnia species, reconstructed from hemolymph metagenomic reads.</title>
        <authorList>
            <person name="Bresciani L."/>
            <person name="Lemos L.N."/>
            <person name="Wale N."/>
            <person name="Lin J.Y."/>
            <person name="Fernandes G.R."/>
            <person name="Duffy M.A."/>
            <person name="Rodrigues J.M."/>
        </authorList>
    </citation>
    <scope>NUCLEOTIDE SEQUENCE [LARGE SCALE GENOMIC DNA]</scope>
    <source>
        <strain evidence="2">Binning01</strain>
    </source>
</reference>
<evidence type="ECO:0000313" key="2">
    <source>
        <dbReference type="EMBL" id="RDB35527.1"/>
    </source>
</evidence>
<protein>
    <submittedName>
        <fullName evidence="2">IS4/IS5 family transposase</fullName>
    </submittedName>
</protein>
<name>A0A369KRR1_9BACT</name>
<dbReference type="InterPro" id="IPR025668">
    <property type="entry name" value="Tnp_DDE_dom"/>
</dbReference>
<dbReference type="EMBL" id="QOVW01000083">
    <property type="protein sequence ID" value="RDB35527.1"/>
    <property type="molecule type" value="Genomic_DNA"/>
</dbReference>
<comment type="caution">
    <text evidence="2">The sequence shown here is derived from an EMBL/GenBank/DDBJ whole genome shotgun (WGS) entry which is preliminary data.</text>
</comment>
<evidence type="ECO:0000259" key="1">
    <source>
        <dbReference type="Pfam" id="PF13612"/>
    </source>
</evidence>
<dbReference type="AlphaFoldDB" id="A0A369KRR1"/>